<accession>A0A5E6S697</accession>
<dbReference type="RefSeq" id="WP_154946915.1">
    <property type="nucleotide sequence ID" value="NZ_CABVHB010000012.1"/>
</dbReference>
<reference evidence="1 2" key="1">
    <citation type="submission" date="2019-09" db="EMBL/GenBank/DDBJ databases">
        <authorList>
            <person name="Chandra G."/>
            <person name="Truman W A."/>
        </authorList>
    </citation>
    <scope>NUCLEOTIDE SEQUENCE [LARGE SCALE GENOMIC DNA]</scope>
    <source>
        <strain evidence="1">PS673</strain>
    </source>
</reference>
<dbReference type="AlphaFoldDB" id="A0A5E6S697"/>
<gene>
    <name evidence="1" type="ORF">PS673_02038</name>
</gene>
<name>A0A5E6S697_PSEFL</name>
<evidence type="ECO:0000313" key="2">
    <source>
        <dbReference type="Proteomes" id="UP000344274"/>
    </source>
</evidence>
<proteinExistence type="predicted"/>
<dbReference type="Proteomes" id="UP000344274">
    <property type="component" value="Unassembled WGS sequence"/>
</dbReference>
<organism evidence="1 2">
    <name type="scientific">Pseudomonas fluorescens</name>
    <dbReference type="NCBI Taxonomy" id="294"/>
    <lineage>
        <taxon>Bacteria</taxon>
        <taxon>Pseudomonadati</taxon>
        <taxon>Pseudomonadota</taxon>
        <taxon>Gammaproteobacteria</taxon>
        <taxon>Pseudomonadales</taxon>
        <taxon>Pseudomonadaceae</taxon>
        <taxon>Pseudomonas</taxon>
    </lineage>
</organism>
<dbReference type="EMBL" id="CABVHB010000012">
    <property type="protein sequence ID" value="VVM76257.1"/>
    <property type="molecule type" value="Genomic_DNA"/>
</dbReference>
<protein>
    <recommendedName>
        <fullName evidence="3">DUF2971 domain-containing protein</fullName>
    </recommendedName>
</protein>
<evidence type="ECO:0000313" key="1">
    <source>
        <dbReference type="EMBL" id="VVM76257.1"/>
    </source>
</evidence>
<evidence type="ECO:0008006" key="3">
    <source>
        <dbReference type="Google" id="ProtNLM"/>
    </source>
</evidence>
<sequence length="258" mass="29898">MHNIMRYLDKQKFEWLIADNGLYVSAAEDQDDSSEGMSDHTFLSRHLANTVEGIDPSLLTQLDELMLSSQQIDRERNYLSCWYLGTDETEKMWEEFGKDGIVMFSNESALMSSFPEPLEHGMSCYPVIYDDDLKNSALHEPLRVKHYKYHLQREFRIVFSLSKYSVLTGFEGTGVRDGDQLSHQSSHITQCMSQKGREQALKVIRRKNRGFVLNCSFGSAIYEVRAHPQATDEELNDIKMRLQSIGLRCEVKHSQLWR</sequence>